<dbReference type="InterPro" id="IPR011051">
    <property type="entry name" value="RmlC_Cupin_sf"/>
</dbReference>
<name>A0A1N7Q5B0_9RHOB</name>
<dbReference type="GO" id="GO:0000271">
    <property type="term" value="P:polysaccharide biosynthetic process"/>
    <property type="evidence" value="ECO:0007669"/>
    <property type="project" value="TreeGrafter"/>
</dbReference>
<dbReference type="NCBIfam" id="TIGR01221">
    <property type="entry name" value="rmlC"/>
    <property type="match status" value="1"/>
</dbReference>
<dbReference type="EC" id="5.1.3.13" evidence="3 7"/>
<reference evidence="9" key="1">
    <citation type="submission" date="2017-01" db="EMBL/GenBank/DDBJ databases">
        <authorList>
            <person name="Varghese N."/>
            <person name="Submissions S."/>
        </authorList>
    </citation>
    <scope>NUCLEOTIDE SEQUENCE [LARGE SCALE GENOMIC DNA]</scope>
    <source>
        <strain evidence="9">DSM 29430</strain>
    </source>
</reference>
<dbReference type="GO" id="GO:0008830">
    <property type="term" value="F:dTDP-4-dehydrorhamnose 3,5-epimerase activity"/>
    <property type="evidence" value="ECO:0007669"/>
    <property type="project" value="UniProtKB-UniRule"/>
</dbReference>
<dbReference type="Pfam" id="PF00908">
    <property type="entry name" value="dTDP_sugar_isom"/>
    <property type="match status" value="1"/>
</dbReference>
<dbReference type="PANTHER" id="PTHR21047:SF2">
    <property type="entry name" value="THYMIDINE DIPHOSPHO-4-KETO-RHAMNOSE 3,5-EPIMERASE"/>
    <property type="match status" value="1"/>
</dbReference>
<evidence type="ECO:0000313" key="9">
    <source>
        <dbReference type="Proteomes" id="UP000186684"/>
    </source>
</evidence>
<gene>
    <name evidence="8" type="ORF">SAMN05421759_12814</name>
</gene>
<keyword evidence="7" id="KW-0413">Isomerase</keyword>
<comment type="catalytic activity">
    <reaction evidence="1 7">
        <text>dTDP-4-dehydro-6-deoxy-alpha-D-glucose = dTDP-4-dehydro-beta-L-rhamnose</text>
        <dbReference type="Rhea" id="RHEA:16969"/>
        <dbReference type="ChEBI" id="CHEBI:57649"/>
        <dbReference type="ChEBI" id="CHEBI:62830"/>
        <dbReference type="EC" id="5.1.3.13"/>
    </reaction>
</comment>
<evidence type="ECO:0000256" key="5">
    <source>
        <dbReference type="PIRSR" id="PIRSR600888-1"/>
    </source>
</evidence>
<dbReference type="STRING" id="633194.SAMN05421759_12814"/>
<feature type="active site" description="Proton donor" evidence="5">
    <location>
        <position position="132"/>
    </location>
</feature>
<evidence type="ECO:0000256" key="7">
    <source>
        <dbReference type="RuleBase" id="RU364069"/>
    </source>
</evidence>
<feature type="site" description="Participates in a stacking interaction with the thymidine ring of dTDP-4-oxo-6-deoxyglucose" evidence="6">
    <location>
        <position position="138"/>
    </location>
</feature>
<evidence type="ECO:0000313" key="8">
    <source>
        <dbReference type="EMBL" id="SIT17996.1"/>
    </source>
</evidence>
<comment type="pathway">
    <text evidence="7">Carbohydrate biosynthesis; dTDP-L-rhamnose biosynthesis.</text>
</comment>
<comment type="similarity">
    <text evidence="7">Belongs to the dTDP-4-dehydrorhamnose 3,5-epimerase family.</text>
</comment>
<comment type="subunit">
    <text evidence="7">Homodimer.</text>
</comment>
<dbReference type="GO" id="GO:0019305">
    <property type="term" value="P:dTDP-rhamnose biosynthetic process"/>
    <property type="evidence" value="ECO:0007669"/>
    <property type="project" value="UniProtKB-UniRule"/>
</dbReference>
<dbReference type="AlphaFoldDB" id="A0A1N7Q5B0"/>
<dbReference type="Proteomes" id="UP000186684">
    <property type="component" value="Unassembled WGS sequence"/>
</dbReference>
<dbReference type="GO" id="GO:0005829">
    <property type="term" value="C:cytosol"/>
    <property type="evidence" value="ECO:0007669"/>
    <property type="project" value="TreeGrafter"/>
</dbReference>
<proteinExistence type="inferred from homology"/>
<evidence type="ECO:0000256" key="4">
    <source>
        <dbReference type="ARBA" id="ARBA00019595"/>
    </source>
</evidence>
<comment type="function">
    <text evidence="2 7">Catalyzes the epimerization of the C3' and C5'positions of dTDP-6-deoxy-D-xylo-4-hexulose, forming dTDP-6-deoxy-L-lyxo-4-hexulose.</text>
</comment>
<dbReference type="EMBL" id="FTOQ01000028">
    <property type="protein sequence ID" value="SIT17996.1"/>
    <property type="molecule type" value="Genomic_DNA"/>
</dbReference>
<sequence>MQIDETALEGVLILTPRRFGDHRGFFEETWNRDVYQAAGLHFDWRQDNHSLSAAAGTVRGLHFQAPPRAQDKLVRCGRGALFDVAVDIRQGSPTYGAWVGVELTPENGRQLLVPAGFAHGFMTLTAETEIVYKCSDTYAPETEGALLWNDPEIGIAWPDPGVPPILSDKDAAAPGLAGFTTPFTGG</sequence>
<evidence type="ECO:0000256" key="6">
    <source>
        <dbReference type="PIRSR" id="PIRSR600888-3"/>
    </source>
</evidence>
<dbReference type="SUPFAM" id="SSF51182">
    <property type="entry name" value="RmlC-like cupins"/>
    <property type="match status" value="1"/>
</dbReference>
<dbReference type="RefSeq" id="WP_076451305.1">
    <property type="nucleotide sequence ID" value="NZ_FTOQ01000028.1"/>
</dbReference>
<dbReference type="OrthoDB" id="9800680at2"/>
<dbReference type="UniPathway" id="UPA00124"/>
<evidence type="ECO:0000256" key="2">
    <source>
        <dbReference type="ARBA" id="ARBA00001997"/>
    </source>
</evidence>
<dbReference type="InterPro" id="IPR014710">
    <property type="entry name" value="RmlC-like_jellyroll"/>
</dbReference>
<accession>A0A1N7Q5B0</accession>
<feature type="active site" description="Proton acceptor" evidence="5">
    <location>
        <position position="62"/>
    </location>
</feature>
<evidence type="ECO:0000256" key="3">
    <source>
        <dbReference type="ARBA" id="ARBA00012098"/>
    </source>
</evidence>
<dbReference type="CDD" id="cd00438">
    <property type="entry name" value="cupin_RmlC"/>
    <property type="match status" value="1"/>
</dbReference>
<keyword evidence="9" id="KW-1185">Reference proteome</keyword>
<dbReference type="InterPro" id="IPR000888">
    <property type="entry name" value="RmlC-like"/>
</dbReference>
<protein>
    <recommendedName>
        <fullName evidence="4 7">dTDP-4-dehydrorhamnose 3,5-epimerase</fullName>
        <ecNumber evidence="3 7">5.1.3.13</ecNumber>
    </recommendedName>
    <alternativeName>
        <fullName evidence="7">Thymidine diphospho-4-keto-rhamnose 3,5-epimerase</fullName>
    </alternativeName>
</protein>
<organism evidence="8 9">
    <name type="scientific">Roseivivax lentus</name>
    <dbReference type="NCBI Taxonomy" id="633194"/>
    <lineage>
        <taxon>Bacteria</taxon>
        <taxon>Pseudomonadati</taxon>
        <taxon>Pseudomonadota</taxon>
        <taxon>Alphaproteobacteria</taxon>
        <taxon>Rhodobacterales</taxon>
        <taxon>Roseobacteraceae</taxon>
        <taxon>Roseivivax</taxon>
    </lineage>
</organism>
<dbReference type="Gene3D" id="2.60.120.10">
    <property type="entry name" value="Jelly Rolls"/>
    <property type="match status" value="1"/>
</dbReference>
<evidence type="ECO:0000256" key="1">
    <source>
        <dbReference type="ARBA" id="ARBA00001298"/>
    </source>
</evidence>
<dbReference type="PANTHER" id="PTHR21047">
    <property type="entry name" value="DTDP-6-DEOXY-D-GLUCOSE-3,5 EPIMERASE"/>
    <property type="match status" value="1"/>
</dbReference>